<evidence type="ECO:0000259" key="2">
    <source>
        <dbReference type="PROSITE" id="PS50883"/>
    </source>
</evidence>
<dbReference type="InterPro" id="IPR012434">
    <property type="entry name" value="DUF1631"/>
</dbReference>
<feature type="compositionally biased region" description="Low complexity" evidence="1">
    <location>
        <begin position="413"/>
        <end position="424"/>
    </location>
</feature>
<dbReference type="NCBIfam" id="TIGR00254">
    <property type="entry name" value="GGDEF"/>
    <property type="match status" value="1"/>
</dbReference>
<feature type="compositionally biased region" description="Polar residues" evidence="1">
    <location>
        <begin position="361"/>
        <end position="386"/>
    </location>
</feature>
<feature type="region of interest" description="Disordered" evidence="1">
    <location>
        <begin position="495"/>
        <end position="524"/>
    </location>
</feature>
<dbReference type="SMART" id="SM00052">
    <property type="entry name" value="EAL"/>
    <property type="match status" value="1"/>
</dbReference>
<dbReference type="PROSITE" id="PS50883">
    <property type="entry name" value="EAL"/>
    <property type="match status" value="1"/>
</dbReference>
<evidence type="ECO:0000313" key="4">
    <source>
        <dbReference type="EMBL" id="VAW85910.1"/>
    </source>
</evidence>
<dbReference type="Pfam" id="PF00563">
    <property type="entry name" value="EAL"/>
    <property type="match status" value="1"/>
</dbReference>
<dbReference type="Gene3D" id="3.20.20.450">
    <property type="entry name" value="EAL domain"/>
    <property type="match status" value="1"/>
</dbReference>
<dbReference type="InterPro" id="IPR043128">
    <property type="entry name" value="Rev_trsase/Diguanyl_cyclase"/>
</dbReference>
<dbReference type="InterPro" id="IPR000160">
    <property type="entry name" value="GGDEF_dom"/>
</dbReference>
<dbReference type="GO" id="GO:0071111">
    <property type="term" value="F:cyclic-guanylate-specific phosphodiesterase activity"/>
    <property type="evidence" value="ECO:0007669"/>
    <property type="project" value="InterPro"/>
</dbReference>
<dbReference type="SUPFAM" id="SSF141868">
    <property type="entry name" value="EAL domain-like"/>
    <property type="match status" value="1"/>
</dbReference>
<feature type="region of interest" description="Disordered" evidence="1">
    <location>
        <begin position="345"/>
        <end position="389"/>
    </location>
</feature>
<evidence type="ECO:0000259" key="3">
    <source>
        <dbReference type="PROSITE" id="PS50887"/>
    </source>
</evidence>
<dbReference type="SUPFAM" id="SSF55073">
    <property type="entry name" value="Nucleotide cyclase"/>
    <property type="match status" value="1"/>
</dbReference>
<dbReference type="Pfam" id="PF00990">
    <property type="entry name" value="GGDEF"/>
    <property type="match status" value="1"/>
</dbReference>
<name>A0A3B0ZAA2_9ZZZZ</name>
<dbReference type="InterPro" id="IPR001633">
    <property type="entry name" value="EAL_dom"/>
</dbReference>
<dbReference type="CDD" id="cd01949">
    <property type="entry name" value="GGDEF"/>
    <property type="match status" value="1"/>
</dbReference>
<feature type="region of interest" description="Disordered" evidence="1">
    <location>
        <begin position="413"/>
        <end position="433"/>
    </location>
</feature>
<dbReference type="Pfam" id="PF07793">
    <property type="entry name" value="DUF1631"/>
    <property type="match status" value="2"/>
</dbReference>
<dbReference type="InterPro" id="IPR029787">
    <property type="entry name" value="Nucleotide_cyclase"/>
</dbReference>
<feature type="domain" description="EAL" evidence="2">
    <location>
        <begin position="1016"/>
        <end position="1273"/>
    </location>
</feature>
<dbReference type="CDD" id="cd01948">
    <property type="entry name" value="EAL"/>
    <property type="match status" value="1"/>
</dbReference>
<dbReference type="PANTHER" id="PTHR33121">
    <property type="entry name" value="CYCLIC DI-GMP PHOSPHODIESTERASE PDEF"/>
    <property type="match status" value="1"/>
</dbReference>
<feature type="region of interest" description="Disordered" evidence="1">
    <location>
        <begin position="446"/>
        <end position="479"/>
    </location>
</feature>
<reference evidence="4" key="1">
    <citation type="submission" date="2018-06" db="EMBL/GenBank/DDBJ databases">
        <authorList>
            <person name="Zhirakovskaya E."/>
        </authorList>
    </citation>
    <scope>NUCLEOTIDE SEQUENCE</scope>
</reference>
<sequence>MSPNKIENRAFLRHAVNIKAVCILPEQGECPCEIRNVCIGGMYFMYDQGYRTYTRKITVGTTIELLFSVPAEDSIKKLSFQGRIVRPDESGAGIALLNPSLDSLQTLDEYIKTLCVTAPDKKEQITDEESSSYNKDTANKNRDEILTACKNIIDESFKPLIKTSQQRIIDALFQASEQSQETNEQNAYYDSLNILNRSKNKLEETFFSSALAQLNTYCDDPDSMNKTTEKHTNSGKLTLTLIEEDVLEDWIAVTEISNVARVKHHETLYDIEQHLSTLYQTCITEENNPFGPILFAQAFEDGIQQLQLHHLANQLCYTIFKEVLKMVLGELYKKILEQLIELESSDKEESTQEATMPPITDASSSPLDSPHETTMPQIADANTPSLDSAHETAAPTIDNVNTSRLNNAHQVTAPPTANAAMPPMGHSHATTAPPEIDATIPLLDPIQMPAPATNSTSGGIPHRGVTYPPSATAPQSPAANHQDIYQVVQTLRNLQQQPGTPSQHSNTAQNQNNNGVTLQPASDIKPSVGPVTAYQTESSVAIAPVIYKQMEVLDALSHLQDKASMQPATQYIEQESICSQVSNILSDDKTEESNKTISDRESEIMEVGGYLFSSLFRDRLVSNNVRSWLKRLEIPILKLAIVDNTIFTDKYHVARQVINKISQLELYGEDNPITTRVNHLLDKIISTKGDTSGIFKKTLNEIDQLIQIQDKAYTENMKDLVNECDDKEARMKDKKTDEAPIDPELQEWVKRVYRIKIGNWLLFSSDSNSPLRLRLAWRAKNKTQYVFVNLRGIQEFSLHLTEIAQQLRDGTTIVLDNADDPAMDRAQYQMLQDMHLQLLHEATHDQLTGLINRREFESCLQAAYSAVQQENTQHVLYYLDLDHLDVINTTCGYDASDRLLVEVTTLLQDKLSKNTTFSRISDSEFAILLSNCSLEKALNIAQQQKEIIQNYRLNWEDKRLSIDVNIGMVEITGKETHSATLLQAAESSCKAAKRKGSNSIHIFNHNDAELSSRQKTLEWVSRIDQALDENTLELRCQLIKRIQNDSTLPPHHSEIFLSVTDEQGNAVSPQEFILAAEEYHRMPKIDRWVIRNVFNWIVQHDTKLEEMGSLAINLSGNSLNDDTFLNFVLDEIKSTKVPTHKVCFEITETAGIANLSNAIEFIEEIKKTGCQFSLDDFGSGLSSYGYLKNLPIDYLKIDGSFVKYMNNNPCDYAVVKSITEIGHFMGKKIIAECVENDVVLDLLRKIGVDYAQGYGIEKPYKLQDLTKIKYSEIANHE</sequence>
<dbReference type="Gene3D" id="3.30.70.270">
    <property type="match status" value="1"/>
</dbReference>
<feature type="compositionally biased region" description="Polar residues" evidence="1">
    <location>
        <begin position="495"/>
        <end position="520"/>
    </location>
</feature>
<dbReference type="SMART" id="SM00267">
    <property type="entry name" value="GGDEF"/>
    <property type="match status" value="1"/>
</dbReference>
<dbReference type="AlphaFoldDB" id="A0A3B0ZAA2"/>
<evidence type="ECO:0000256" key="1">
    <source>
        <dbReference type="SAM" id="MobiDB-lite"/>
    </source>
</evidence>
<feature type="domain" description="GGDEF" evidence="3">
    <location>
        <begin position="872"/>
        <end position="1005"/>
    </location>
</feature>
<proteinExistence type="predicted"/>
<dbReference type="InterPro" id="IPR035919">
    <property type="entry name" value="EAL_sf"/>
</dbReference>
<gene>
    <name evidence="4" type="ORF">MNBD_GAMMA16-1699</name>
</gene>
<accession>A0A3B0ZAA2</accession>
<feature type="compositionally biased region" description="Low complexity" evidence="1">
    <location>
        <begin position="468"/>
        <end position="479"/>
    </location>
</feature>
<protein>
    <submittedName>
        <fullName evidence="4">Diguanylate cyclase/phosphodiesterase (GGDEF &amp; EAL domains) with PAS/PAC sensor(S)</fullName>
    </submittedName>
</protein>
<dbReference type="PROSITE" id="PS50887">
    <property type="entry name" value="GGDEF"/>
    <property type="match status" value="1"/>
</dbReference>
<dbReference type="InterPro" id="IPR050706">
    <property type="entry name" value="Cyclic-di-GMP_PDE-like"/>
</dbReference>
<dbReference type="PANTHER" id="PTHR33121:SF23">
    <property type="entry name" value="CYCLIC DI-GMP PHOSPHODIESTERASE PDEB"/>
    <property type="match status" value="1"/>
</dbReference>
<dbReference type="Gene3D" id="2.40.10.220">
    <property type="entry name" value="predicted glycosyltransferase like domains"/>
    <property type="match status" value="1"/>
</dbReference>
<organism evidence="4">
    <name type="scientific">hydrothermal vent metagenome</name>
    <dbReference type="NCBI Taxonomy" id="652676"/>
    <lineage>
        <taxon>unclassified sequences</taxon>
        <taxon>metagenomes</taxon>
        <taxon>ecological metagenomes</taxon>
    </lineage>
</organism>
<dbReference type="SUPFAM" id="SSF141371">
    <property type="entry name" value="PilZ domain-like"/>
    <property type="match status" value="1"/>
</dbReference>
<dbReference type="EMBL" id="UOFO01000083">
    <property type="protein sequence ID" value="VAW85910.1"/>
    <property type="molecule type" value="Genomic_DNA"/>
</dbReference>